<organism evidence="2 3">
    <name type="scientific">Puccinia striiformis</name>
    <dbReference type="NCBI Taxonomy" id="27350"/>
    <lineage>
        <taxon>Eukaryota</taxon>
        <taxon>Fungi</taxon>
        <taxon>Dikarya</taxon>
        <taxon>Basidiomycota</taxon>
        <taxon>Pucciniomycotina</taxon>
        <taxon>Pucciniomycetes</taxon>
        <taxon>Pucciniales</taxon>
        <taxon>Pucciniaceae</taxon>
        <taxon>Puccinia</taxon>
    </lineage>
</organism>
<feature type="signal peptide" evidence="1">
    <location>
        <begin position="1"/>
        <end position="28"/>
    </location>
</feature>
<evidence type="ECO:0000313" key="3">
    <source>
        <dbReference type="Proteomes" id="UP000239156"/>
    </source>
</evidence>
<protein>
    <recommendedName>
        <fullName evidence="4">Secreted protein</fullName>
    </recommendedName>
</protein>
<dbReference type="EMBL" id="PKSL01000307">
    <property type="protein sequence ID" value="POV96187.1"/>
    <property type="molecule type" value="Genomic_DNA"/>
</dbReference>
<evidence type="ECO:0000313" key="2">
    <source>
        <dbReference type="EMBL" id="POV96187.1"/>
    </source>
</evidence>
<reference evidence="2" key="1">
    <citation type="submission" date="2017-12" db="EMBL/GenBank/DDBJ databases">
        <title>Gene loss provides genomic basis for host adaptation in cereal stripe rust fungi.</title>
        <authorList>
            <person name="Xia C."/>
        </authorList>
    </citation>
    <scope>NUCLEOTIDE SEQUENCE [LARGE SCALE GENOMIC DNA]</scope>
    <source>
        <strain evidence="2">93-210</strain>
    </source>
</reference>
<accession>A0A2S4UG26</accession>
<feature type="non-terminal residue" evidence="2">
    <location>
        <position position="1"/>
    </location>
</feature>
<feature type="chain" id="PRO_5015430766" description="Secreted protein" evidence="1">
    <location>
        <begin position="29"/>
        <end position="100"/>
    </location>
</feature>
<comment type="caution">
    <text evidence="2">The sequence shown here is derived from an EMBL/GenBank/DDBJ whole genome shotgun (WGS) entry which is preliminary data.</text>
</comment>
<evidence type="ECO:0008006" key="4">
    <source>
        <dbReference type="Google" id="ProtNLM"/>
    </source>
</evidence>
<name>A0A2S4UG26_9BASI</name>
<dbReference type="Proteomes" id="UP000239156">
    <property type="component" value="Unassembled WGS sequence"/>
</dbReference>
<sequence length="100" mass="10701">PLIVFTMSVRVSLPILTILVALVGLIQADCPIDKPNLWCGTTSGASTTKDCRLHSFQNGCQNPGPGRRGPELKCCVPTLIPAAKNDNVDCQAYAHQCSSY</sequence>
<keyword evidence="3" id="KW-1185">Reference proteome</keyword>
<dbReference type="VEuPathDB" id="FungiDB:PSHT_14721"/>
<dbReference type="AlphaFoldDB" id="A0A2S4UG26"/>
<keyword evidence="1" id="KW-0732">Signal</keyword>
<dbReference type="VEuPathDB" id="FungiDB:PSTT_15785"/>
<gene>
    <name evidence="2" type="ORF">PSTT_15785</name>
</gene>
<proteinExistence type="predicted"/>
<evidence type="ECO:0000256" key="1">
    <source>
        <dbReference type="SAM" id="SignalP"/>
    </source>
</evidence>